<name>A0A5B7GWB7_PORTR</name>
<comment type="caution">
    <text evidence="4">The sequence shown here is derived from an EMBL/GenBank/DDBJ whole genome shotgun (WGS) entry which is preliminary data.</text>
</comment>
<evidence type="ECO:0000256" key="2">
    <source>
        <dbReference type="SAM" id="Phobius"/>
    </source>
</evidence>
<dbReference type="EMBL" id="VSRR010018281">
    <property type="protein sequence ID" value="MPC61188.1"/>
    <property type="molecule type" value="Genomic_DNA"/>
</dbReference>
<gene>
    <name evidence="4" type="ORF">E2C01_055254</name>
</gene>
<dbReference type="Pfam" id="PF04218">
    <property type="entry name" value="CENP-B_N"/>
    <property type="match status" value="1"/>
</dbReference>
<dbReference type="GO" id="GO:0005634">
    <property type="term" value="C:nucleus"/>
    <property type="evidence" value="ECO:0007669"/>
    <property type="project" value="UniProtKB-SubCell"/>
</dbReference>
<organism evidence="4 5">
    <name type="scientific">Portunus trituberculatus</name>
    <name type="common">Swimming crab</name>
    <name type="synonym">Neptunus trituberculatus</name>
    <dbReference type="NCBI Taxonomy" id="210409"/>
    <lineage>
        <taxon>Eukaryota</taxon>
        <taxon>Metazoa</taxon>
        <taxon>Ecdysozoa</taxon>
        <taxon>Arthropoda</taxon>
        <taxon>Crustacea</taxon>
        <taxon>Multicrustacea</taxon>
        <taxon>Malacostraca</taxon>
        <taxon>Eumalacostraca</taxon>
        <taxon>Eucarida</taxon>
        <taxon>Decapoda</taxon>
        <taxon>Pleocyemata</taxon>
        <taxon>Brachyura</taxon>
        <taxon>Eubrachyura</taxon>
        <taxon>Portunoidea</taxon>
        <taxon>Portunidae</taxon>
        <taxon>Portuninae</taxon>
        <taxon>Portunus</taxon>
    </lineage>
</organism>
<dbReference type="OrthoDB" id="6783302at2759"/>
<dbReference type="Proteomes" id="UP000324222">
    <property type="component" value="Unassembled WGS sequence"/>
</dbReference>
<dbReference type="AlphaFoldDB" id="A0A5B7GWB7"/>
<proteinExistence type="predicted"/>
<accession>A0A5B7GWB7</accession>
<dbReference type="InterPro" id="IPR007889">
    <property type="entry name" value="HTH_Psq"/>
</dbReference>
<sequence>MHLTSPPKHLGLAPGLAVARYLPPLALSLLCCCYVQIWLPCALHFILAMTPKLPTPSTPSAAKKRKVLSLAQKMEVIESVKGGLGWTEAAKKFGLHEASVCTIYKTRDKIRQSVH</sequence>
<evidence type="ECO:0000313" key="4">
    <source>
        <dbReference type="EMBL" id="MPC61188.1"/>
    </source>
</evidence>
<feature type="transmembrane region" description="Helical" evidence="2">
    <location>
        <begin position="25"/>
        <end position="47"/>
    </location>
</feature>
<reference evidence="4 5" key="1">
    <citation type="submission" date="2019-05" db="EMBL/GenBank/DDBJ databases">
        <title>Another draft genome of Portunus trituberculatus and its Hox gene families provides insights of decapod evolution.</title>
        <authorList>
            <person name="Jeong J.-H."/>
            <person name="Song I."/>
            <person name="Kim S."/>
            <person name="Choi T."/>
            <person name="Kim D."/>
            <person name="Ryu S."/>
            <person name="Kim W."/>
        </authorList>
    </citation>
    <scope>NUCLEOTIDE SEQUENCE [LARGE SCALE GENOMIC DNA]</scope>
    <source>
        <tissue evidence="4">Muscle</tissue>
    </source>
</reference>
<dbReference type="Gene3D" id="1.10.10.60">
    <property type="entry name" value="Homeodomain-like"/>
    <property type="match status" value="1"/>
</dbReference>
<evidence type="ECO:0000256" key="1">
    <source>
        <dbReference type="ARBA" id="ARBA00004123"/>
    </source>
</evidence>
<dbReference type="GO" id="GO:0003677">
    <property type="term" value="F:DNA binding"/>
    <property type="evidence" value="ECO:0007669"/>
    <property type="project" value="InterPro"/>
</dbReference>
<comment type="subcellular location">
    <subcellularLocation>
        <location evidence="1">Nucleus</location>
    </subcellularLocation>
</comment>
<keyword evidence="5" id="KW-1185">Reference proteome</keyword>
<dbReference type="SUPFAM" id="SSF46689">
    <property type="entry name" value="Homeodomain-like"/>
    <property type="match status" value="1"/>
</dbReference>
<evidence type="ECO:0000259" key="3">
    <source>
        <dbReference type="Pfam" id="PF04218"/>
    </source>
</evidence>
<protein>
    <recommendedName>
        <fullName evidence="3">HTH psq-type domain-containing protein</fullName>
    </recommendedName>
</protein>
<keyword evidence="2" id="KW-0472">Membrane</keyword>
<keyword evidence="2" id="KW-1133">Transmembrane helix</keyword>
<dbReference type="InterPro" id="IPR009057">
    <property type="entry name" value="Homeodomain-like_sf"/>
</dbReference>
<feature type="domain" description="HTH psq-type" evidence="3">
    <location>
        <begin position="63"/>
        <end position="113"/>
    </location>
</feature>
<evidence type="ECO:0000313" key="5">
    <source>
        <dbReference type="Proteomes" id="UP000324222"/>
    </source>
</evidence>
<keyword evidence="2" id="KW-0812">Transmembrane</keyword>